<name>E1YKR7_9BACT</name>
<dbReference type="InterPro" id="IPR006675">
    <property type="entry name" value="HDIG_dom"/>
</dbReference>
<gene>
    <name evidence="2" type="ORF">N47_E42120</name>
</gene>
<dbReference type="SUPFAM" id="SSF109604">
    <property type="entry name" value="HD-domain/PDEase-like"/>
    <property type="match status" value="1"/>
</dbReference>
<dbReference type="AlphaFoldDB" id="E1YKR7"/>
<proteinExistence type="predicted"/>
<dbReference type="SMART" id="SM00471">
    <property type="entry name" value="HDc"/>
    <property type="match status" value="1"/>
</dbReference>
<feature type="domain" description="HD" evidence="1">
    <location>
        <begin position="23"/>
        <end position="128"/>
    </location>
</feature>
<dbReference type="PANTHER" id="PTHR33594">
    <property type="entry name" value="SUPERFAMILY HYDROLASE, PUTATIVE (AFU_ORTHOLOGUE AFUA_1G03035)-RELATED"/>
    <property type="match status" value="1"/>
</dbReference>
<evidence type="ECO:0000259" key="1">
    <source>
        <dbReference type="PROSITE" id="PS51831"/>
    </source>
</evidence>
<dbReference type="PROSITE" id="PS51831">
    <property type="entry name" value="HD"/>
    <property type="match status" value="1"/>
</dbReference>
<dbReference type="PANTHER" id="PTHR33594:SF1">
    <property type="entry name" value="HD_PDEASE DOMAIN-CONTAINING PROTEIN"/>
    <property type="match status" value="1"/>
</dbReference>
<reference evidence="2" key="1">
    <citation type="journal article" date="2011" name="Environ. Microbiol.">
        <title>Genomic insights into the metabolic potential of the polycyclic aromatic hydrocarbon degrading sulfate-reducing Deltaproteobacterium N47.</title>
        <authorList>
            <person name="Bergmann F."/>
            <person name="Selesi D."/>
            <person name="Weinmaier T."/>
            <person name="Tischler P."/>
            <person name="Rattei T."/>
            <person name="Meckenstock R.U."/>
        </authorList>
    </citation>
    <scope>NUCLEOTIDE SEQUENCE</scope>
</reference>
<protein>
    <recommendedName>
        <fullName evidence="1">HD domain-containing protein</fullName>
    </recommendedName>
</protein>
<dbReference type="NCBIfam" id="TIGR00277">
    <property type="entry name" value="HDIG"/>
    <property type="match status" value="1"/>
</dbReference>
<evidence type="ECO:0000313" key="2">
    <source>
        <dbReference type="EMBL" id="CBX30700.1"/>
    </source>
</evidence>
<sequence length="212" mass="24361">MNIKDYVRKKAEKFFEGAKTSHDWEHTLRVCSLCERIGPVEKADMEVLIAAALLHDIGRAEQDASFGAVCHAEKGAQMAEPIIKELFLSQARKENIIHCIRSHRFRGKCMPETAEAKVLFDADKIDAIGAVGVARAFLFAGEVGAKLHNPDIKVEDTKPYTREDTGYREYKVKLYRIRERILTCEGKKFAEERHAFMEEFFKRFTEEYDGKR</sequence>
<dbReference type="Gene3D" id="1.10.3210.50">
    <property type="match status" value="1"/>
</dbReference>
<accession>E1YKR7</accession>
<dbReference type="CDD" id="cd00077">
    <property type="entry name" value="HDc"/>
    <property type="match status" value="1"/>
</dbReference>
<dbReference type="InterPro" id="IPR003607">
    <property type="entry name" value="HD/PDEase_dom"/>
</dbReference>
<organism evidence="2">
    <name type="scientific">uncultured Desulfobacterium sp</name>
    <dbReference type="NCBI Taxonomy" id="201089"/>
    <lineage>
        <taxon>Bacteria</taxon>
        <taxon>Pseudomonadati</taxon>
        <taxon>Thermodesulfobacteriota</taxon>
        <taxon>Desulfobacteria</taxon>
        <taxon>Desulfobacterales</taxon>
        <taxon>Desulfobacteriaceae</taxon>
        <taxon>Desulfobacterium</taxon>
        <taxon>environmental samples</taxon>
    </lineage>
</organism>
<dbReference type="EMBL" id="FR695877">
    <property type="protein sequence ID" value="CBX30700.1"/>
    <property type="molecule type" value="Genomic_DNA"/>
</dbReference>
<dbReference type="Pfam" id="PF01966">
    <property type="entry name" value="HD"/>
    <property type="match status" value="1"/>
</dbReference>
<dbReference type="InterPro" id="IPR006674">
    <property type="entry name" value="HD_domain"/>
</dbReference>